<dbReference type="CTD" id="108703935"/>
<keyword evidence="2" id="KW-0812">Transmembrane</keyword>
<dbReference type="RefSeq" id="XP_018095730.1">
    <property type="nucleotide sequence ID" value="XM_018240241.2"/>
</dbReference>
<evidence type="ECO:0000256" key="3">
    <source>
        <dbReference type="SAM" id="SignalP"/>
    </source>
</evidence>
<evidence type="ECO:0000256" key="1">
    <source>
        <dbReference type="SAM" id="MobiDB-lite"/>
    </source>
</evidence>
<proteinExistence type="predicted"/>
<dbReference type="AlphaFoldDB" id="A0A8J0U668"/>
<dbReference type="AGR" id="Xenbase:XB-GENE-22065097"/>
<feature type="transmembrane region" description="Helical" evidence="2">
    <location>
        <begin position="244"/>
        <end position="267"/>
    </location>
</feature>
<dbReference type="GeneID" id="108703935"/>
<keyword evidence="2" id="KW-0472">Membrane</keyword>
<organism evidence="4 5">
    <name type="scientific">Xenopus laevis</name>
    <name type="common">African clawed frog</name>
    <dbReference type="NCBI Taxonomy" id="8355"/>
    <lineage>
        <taxon>Eukaryota</taxon>
        <taxon>Metazoa</taxon>
        <taxon>Chordata</taxon>
        <taxon>Craniata</taxon>
        <taxon>Vertebrata</taxon>
        <taxon>Euteleostomi</taxon>
        <taxon>Amphibia</taxon>
        <taxon>Batrachia</taxon>
        <taxon>Anura</taxon>
        <taxon>Pipoidea</taxon>
        <taxon>Pipidae</taxon>
        <taxon>Xenopodinae</taxon>
        <taxon>Xenopus</taxon>
        <taxon>Xenopus</taxon>
    </lineage>
</organism>
<feature type="compositionally biased region" description="Acidic residues" evidence="1">
    <location>
        <begin position="354"/>
        <end position="367"/>
    </location>
</feature>
<feature type="region of interest" description="Disordered" evidence="1">
    <location>
        <begin position="327"/>
        <end position="410"/>
    </location>
</feature>
<keyword evidence="4" id="KW-1185">Reference proteome</keyword>
<dbReference type="Xenbase" id="XB-GENE-22065097">
    <property type="gene designation" value="spn.L"/>
</dbReference>
<feature type="region of interest" description="Disordered" evidence="1">
    <location>
        <begin position="83"/>
        <end position="108"/>
    </location>
</feature>
<feature type="signal peptide" evidence="3">
    <location>
        <begin position="1"/>
        <end position="20"/>
    </location>
</feature>
<name>A0A8J0U668_XENLA</name>
<dbReference type="Proteomes" id="UP000186698">
    <property type="component" value="Chromosome 9_10L"/>
</dbReference>
<dbReference type="OrthoDB" id="9909715at2759"/>
<feature type="compositionally biased region" description="Basic and acidic residues" evidence="1">
    <location>
        <begin position="368"/>
        <end position="377"/>
    </location>
</feature>
<sequence>MGKQMIWCLVLCQCLWFWGALTLATVLHTLQELDSVSPSSGNEIVTDQVQHSKVPDTTTATIAETPEITHDNGSTQYITTQALKPESMSTQGIERSDPVQDKNESRTTHYIKDTDLFSVPTENGTTQKDTVVTSANELESTTGVSTSLEPSISTGEDKIAVIDESDKEVLSGYTTKSTVPITSTTKHDVTKTHGICDDTGLKTSHDGLLTTSIESNDKATGPHSGINHGRHTTSLKQDQSKYNPYLICIISICIVLLALAIIFILVLRKKRRSRSQNFSKRVKKGDNKDVWAGQMPELAEGKVTMGADELDNGMVVSLLEDEQEMTTFVSGEKKGDSGIEIREAEAEANKKEDGEEMEDNAESPEAQEEQKVTKEENLEVQPNGEVETKEEQFPLPPVEQDLVGNEDKAI</sequence>
<dbReference type="KEGG" id="xla:108703935"/>
<evidence type="ECO:0000256" key="2">
    <source>
        <dbReference type="SAM" id="Phobius"/>
    </source>
</evidence>
<evidence type="ECO:0000313" key="4">
    <source>
        <dbReference type="Proteomes" id="UP000186698"/>
    </source>
</evidence>
<feature type="chain" id="PRO_5035266354" evidence="3">
    <location>
        <begin position="21"/>
        <end position="410"/>
    </location>
</feature>
<gene>
    <name evidence="6" type="primary">spn.L</name>
    <name evidence="5" type="synonym">spnl.L</name>
</gene>
<reference evidence="5" key="1">
    <citation type="submission" date="2025-08" db="UniProtKB">
        <authorList>
            <consortium name="RefSeq"/>
        </authorList>
    </citation>
    <scope>IDENTIFICATION</scope>
    <source>
        <strain evidence="5">J_2021</strain>
        <tissue evidence="5">Erythrocytes</tissue>
    </source>
</reference>
<protein>
    <submittedName>
        <fullName evidence="5">Leukosialin</fullName>
    </submittedName>
</protein>
<keyword evidence="2" id="KW-1133">Transmembrane helix</keyword>
<accession>A0A8J0U668</accession>
<feature type="compositionally biased region" description="Polar residues" evidence="1">
    <location>
        <begin position="83"/>
        <end position="93"/>
    </location>
</feature>
<evidence type="ECO:0000313" key="6">
    <source>
        <dbReference type="Xenbase" id="XB-GENE-22065097"/>
    </source>
</evidence>
<feature type="compositionally biased region" description="Basic and acidic residues" evidence="1">
    <location>
        <begin position="331"/>
        <end position="353"/>
    </location>
</feature>
<evidence type="ECO:0000313" key="5">
    <source>
        <dbReference type="RefSeq" id="XP_018095730.1"/>
    </source>
</evidence>
<feature type="compositionally biased region" description="Basic and acidic residues" evidence="1">
    <location>
        <begin position="94"/>
        <end position="108"/>
    </location>
</feature>
<keyword evidence="3" id="KW-0732">Signal</keyword>